<dbReference type="AlphaFoldDB" id="A0A553NHS8"/>
<accession>A0A553NHS8</accession>
<comment type="caution">
    <text evidence="1">The sequence shown here is derived from an EMBL/GenBank/DDBJ whole genome shotgun (WGS) entry which is preliminary data.</text>
</comment>
<reference evidence="1 2" key="1">
    <citation type="journal article" date="2019" name="Sci. Data">
        <title>Hybrid genome assembly and annotation of Danionella translucida.</title>
        <authorList>
            <person name="Kadobianskyi M."/>
            <person name="Schulze L."/>
            <person name="Schuelke M."/>
            <person name="Judkewitz B."/>
        </authorList>
    </citation>
    <scope>NUCLEOTIDE SEQUENCE [LARGE SCALE GENOMIC DNA]</scope>
    <source>
        <strain evidence="1 2">Bolton</strain>
    </source>
</reference>
<dbReference type="EMBL" id="SRMA01026961">
    <property type="protein sequence ID" value="TRY65003.1"/>
    <property type="molecule type" value="Genomic_DNA"/>
</dbReference>
<evidence type="ECO:0000313" key="1">
    <source>
        <dbReference type="EMBL" id="TRY65003.1"/>
    </source>
</evidence>
<dbReference type="Proteomes" id="UP000316079">
    <property type="component" value="Unassembled WGS sequence"/>
</dbReference>
<name>A0A553NHS8_9TELE</name>
<feature type="non-terminal residue" evidence="1">
    <location>
        <position position="1"/>
    </location>
</feature>
<gene>
    <name evidence="1" type="ORF">DNTS_024658</name>
</gene>
<protein>
    <submittedName>
        <fullName evidence="1">Uncharacterized protein</fullName>
    </submittedName>
</protein>
<organism evidence="1 2">
    <name type="scientific">Danionella cerebrum</name>
    <dbReference type="NCBI Taxonomy" id="2873325"/>
    <lineage>
        <taxon>Eukaryota</taxon>
        <taxon>Metazoa</taxon>
        <taxon>Chordata</taxon>
        <taxon>Craniata</taxon>
        <taxon>Vertebrata</taxon>
        <taxon>Euteleostomi</taxon>
        <taxon>Actinopterygii</taxon>
        <taxon>Neopterygii</taxon>
        <taxon>Teleostei</taxon>
        <taxon>Ostariophysi</taxon>
        <taxon>Cypriniformes</taxon>
        <taxon>Danionidae</taxon>
        <taxon>Danioninae</taxon>
        <taxon>Danionella</taxon>
    </lineage>
</organism>
<evidence type="ECO:0000313" key="2">
    <source>
        <dbReference type="Proteomes" id="UP000316079"/>
    </source>
</evidence>
<keyword evidence="2" id="KW-1185">Reference proteome</keyword>
<proteinExistence type="predicted"/>
<sequence>LTSTGSFNKKHLRHDRHISVRSGLDRGEVGMRTSVWRTNLRLWRSSNLRRTSTDVRTDP</sequence>